<evidence type="ECO:0000256" key="2">
    <source>
        <dbReference type="SAM" id="SignalP"/>
    </source>
</evidence>
<evidence type="ECO:0000259" key="3">
    <source>
        <dbReference type="Pfam" id="PF04536"/>
    </source>
</evidence>
<dbReference type="RefSeq" id="WP_278013008.1">
    <property type="nucleotide sequence ID" value="NZ_CP121208.1"/>
</dbReference>
<dbReference type="InterPro" id="IPR007621">
    <property type="entry name" value="TPM_dom"/>
</dbReference>
<feature type="chain" id="PRO_5045505252" evidence="2">
    <location>
        <begin position="27"/>
        <end position="633"/>
    </location>
</feature>
<feature type="coiled-coil region" evidence="1">
    <location>
        <begin position="295"/>
        <end position="322"/>
    </location>
</feature>
<accession>A0ABY8FYU8</accession>
<dbReference type="Proteomes" id="UP001215216">
    <property type="component" value="Chromosome"/>
</dbReference>
<name>A0ABY8FYU8_9ACTO</name>
<sequence length="633" mass="66537">MVKRLVKAAAGVTVLAGFMWPVTAFAVEPHSLDAHFVDESGVITDSAQTFNSVARVPKTGLYVAIVDDFSQMNSEAWAKQTAEKTGLKAGQGIVAIATKTRDIGFYALDGYNGVTASVLQQAINDSVLQDLKNENWDAAVQKLAQNVTSAMNGDSVEHGGSTPPIVPIAGGALAVGAGIFAVSRVKARNKKKLEAADLNKLAQQASAALLDADDNLRSAQAELEFAKAEFGVDATAKFSSMLEGAQRDVHEAFMLQKLLGDDDPETPEEQRQMNEKILAYAQSVQSALQEHQKAFSELRSLARRVEVKLDELRQRKEEISSNLPLVAKKLDDLSRSYAKQMLVGFETVPTQVDGLLTAAGESIDTANGLVAQGEKNKAVPYAQLAEGAIGQASELVASIDRAPELIANAKDAVAQAAASLTRDLADADRLGGSDGAIHARAQEARAVLARVGSDDNFLGLQHDLRAAEDALDLALSGVRAADNRRQKLQSRTEADMNSATDAIAQADALVNTYRSGVGAQARSLLARARTALGRAMSETELERKADHAREAATQATAALSEAQNDIQRMNNSRRGNDGGDLLTGMIIGGILNGIASSGHRSNGWDGSWGGGSFGGGNSSGGSFGGGGGGSLKF</sequence>
<feature type="coiled-coil region" evidence="1">
    <location>
        <begin position="545"/>
        <end position="572"/>
    </location>
</feature>
<feature type="domain" description="TPM" evidence="3">
    <location>
        <begin position="48"/>
        <end position="147"/>
    </location>
</feature>
<feature type="coiled-coil region" evidence="1">
    <location>
        <begin position="202"/>
        <end position="229"/>
    </location>
</feature>
<evidence type="ECO:0000313" key="5">
    <source>
        <dbReference type="Proteomes" id="UP001215216"/>
    </source>
</evidence>
<reference evidence="4 5" key="1">
    <citation type="submission" date="2023-03" db="EMBL/GenBank/DDBJ databases">
        <title>Complete genome of Arcanobacterium canis strain DSM 25104 isolated in 2010 from a canine otitis externa in Germany.</title>
        <authorList>
            <person name="Borowiak M."/>
            <person name="Kreitlow A."/>
            <person name="Malorny B."/>
            <person name="Laemmler C."/>
            <person name="Prenger-Berninghoff E."/>
            <person name="Ploetz M."/>
            <person name="Abdulmawjood A."/>
        </authorList>
    </citation>
    <scope>NUCLEOTIDE SEQUENCE [LARGE SCALE GENOMIC DNA]</scope>
    <source>
        <strain evidence="4 5">DSM 25104</strain>
    </source>
</reference>
<feature type="signal peptide" evidence="2">
    <location>
        <begin position="1"/>
        <end position="26"/>
    </location>
</feature>
<organism evidence="4 5">
    <name type="scientific">Arcanobacterium canis</name>
    <dbReference type="NCBI Taxonomy" id="999183"/>
    <lineage>
        <taxon>Bacteria</taxon>
        <taxon>Bacillati</taxon>
        <taxon>Actinomycetota</taxon>
        <taxon>Actinomycetes</taxon>
        <taxon>Actinomycetales</taxon>
        <taxon>Actinomycetaceae</taxon>
        <taxon>Arcanobacterium</taxon>
    </lineage>
</organism>
<gene>
    <name evidence="4" type="ORF">P7079_01125</name>
</gene>
<protein>
    <submittedName>
        <fullName evidence="4">TPM domain-containing protein</fullName>
    </submittedName>
</protein>
<evidence type="ECO:0000313" key="4">
    <source>
        <dbReference type="EMBL" id="WFM83613.1"/>
    </source>
</evidence>
<dbReference type="Gene3D" id="3.10.310.50">
    <property type="match status" value="1"/>
</dbReference>
<keyword evidence="5" id="KW-1185">Reference proteome</keyword>
<dbReference type="EMBL" id="CP121208">
    <property type="protein sequence ID" value="WFM83613.1"/>
    <property type="molecule type" value="Genomic_DNA"/>
</dbReference>
<keyword evidence="1" id="KW-0175">Coiled coil</keyword>
<evidence type="ECO:0000256" key="1">
    <source>
        <dbReference type="SAM" id="Coils"/>
    </source>
</evidence>
<keyword evidence="2" id="KW-0732">Signal</keyword>
<dbReference type="Pfam" id="PF04536">
    <property type="entry name" value="TPM_phosphatase"/>
    <property type="match status" value="1"/>
</dbReference>
<proteinExistence type="predicted"/>